<dbReference type="GO" id="GO:0042744">
    <property type="term" value="P:hydrogen peroxide catabolic process"/>
    <property type="evidence" value="ECO:0007669"/>
    <property type="project" value="TreeGrafter"/>
</dbReference>
<dbReference type="RefSeq" id="WP_106607439.1">
    <property type="nucleotide sequence ID" value="NZ_PYGJ01000002.1"/>
</dbReference>
<organism evidence="8 9">
    <name type="scientific">Shimia abyssi</name>
    <dbReference type="NCBI Taxonomy" id="1662395"/>
    <lineage>
        <taxon>Bacteria</taxon>
        <taxon>Pseudomonadati</taxon>
        <taxon>Pseudomonadota</taxon>
        <taxon>Alphaproteobacteria</taxon>
        <taxon>Rhodobacterales</taxon>
        <taxon>Roseobacteraceae</taxon>
    </lineage>
</organism>
<name>A0A2P8FHP8_9RHOB</name>
<evidence type="ECO:0000259" key="7">
    <source>
        <dbReference type="PROSITE" id="PS51352"/>
    </source>
</evidence>
<sequence>MTIEIGTKVPNGTLMKIGADGPEPISVDSLLEGRKVVLFGLPGAFTGTCTSAHLPSFMRTAQAFRNKGVDEIVCVAVNDPFVMDAWDKSTNASDSGITMLTDPTGELVKAMDLGFSVPEIGFLDRSRRFSALVENGELKVLNVEESPGVCELSAGETLLHAV</sequence>
<feature type="domain" description="Thioredoxin" evidence="7">
    <location>
        <begin position="3"/>
        <end position="134"/>
    </location>
</feature>
<comment type="catalytic activity">
    <reaction evidence="6">
        <text>a hydroperoxide + 2 glutathione = an alcohol + glutathione disulfide + H2O</text>
        <dbReference type="Rhea" id="RHEA:62632"/>
        <dbReference type="ChEBI" id="CHEBI:15377"/>
        <dbReference type="ChEBI" id="CHEBI:30879"/>
        <dbReference type="ChEBI" id="CHEBI:35924"/>
        <dbReference type="ChEBI" id="CHEBI:57925"/>
        <dbReference type="ChEBI" id="CHEBI:58297"/>
        <dbReference type="EC" id="1.11.1.27"/>
    </reaction>
</comment>
<dbReference type="GO" id="GO:0005737">
    <property type="term" value="C:cytoplasm"/>
    <property type="evidence" value="ECO:0007669"/>
    <property type="project" value="TreeGrafter"/>
</dbReference>
<dbReference type="FunFam" id="3.40.30.10:FF:000020">
    <property type="entry name" value="Peroxiredoxin"/>
    <property type="match status" value="1"/>
</dbReference>
<dbReference type="Gene3D" id="3.40.30.10">
    <property type="entry name" value="Glutaredoxin"/>
    <property type="match status" value="1"/>
</dbReference>
<keyword evidence="3 6" id="KW-0560">Oxidoreductase</keyword>
<dbReference type="GO" id="GO:0045454">
    <property type="term" value="P:cell redox homeostasis"/>
    <property type="evidence" value="ECO:0007669"/>
    <property type="project" value="TreeGrafter"/>
</dbReference>
<evidence type="ECO:0000256" key="4">
    <source>
        <dbReference type="ARBA" id="ARBA00023284"/>
    </source>
</evidence>
<comment type="similarity">
    <text evidence="6">Belongs to the peroxiredoxin family. Prx5 subfamily.</text>
</comment>
<comment type="caution">
    <text evidence="8">The sequence shown here is derived from an EMBL/GenBank/DDBJ whole genome shotgun (WGS) entry which is preliminary data.</text>
</comment>
<evidence type="ECO:0000256" key="2">
    <source>
        <dbReference type="ARBA" id="ARBA00022862"/>
    </source>
</evidence>
<proteinExistence type="inferred from homology"/>
<keyword evidence="4 6" id="KW-0676">Redox-active center</keyword>
<evidence type="ECO:0000256" key="5">
    <source>
        <dbReference type="PIRSR" id="PIRSR637944-1"/>
    </source>
</evidence>
<dbReference type="EC" id="1.11.1.27" evidence="6"/>
<evidence type="ECO:0000256" key="3">
    <source>
        <dbReference type="ARBA" id="ARBA00023002"/>
    </source>
</evidence>
<dbReference type="InterPro" id="IPR013740">
    <property type="entry name" value="Redoxin"/>
</dbReference>
<protein>
    <recommendedName>
        <fullName evidence="6">Glutathione-dependent peroxiredoxin</fullName>
        <ecNumber evidence="6">1.11.1.27</ecNumber>
    </recommendedName>
</protein>
<dbReference type="InterPro" id="IPR036249">
    <property type="entry name" value="Thioredoxin-like_sf"/>
</dbReference>
<dbReference type="GO" id="GO:0008379">
    <property type="term" value="F:thioredoxin peroxidase activity"/>
    <property type="evidence" value="ECO:0007669"/>
    <property type="project" value="InterPro"/>
</dbReference>
<dbReference type="Pfam" id="PF08534">
    <property type="entry name" value="Redoxin"/>
    <property type="match status" value="1"/>
</dbReference>
<dbReference type="InterPro" id="IPR013766">
    <property type="entry name" value="Thioredoxin_domain"/>
</dbReference>
<dbReference type="Proteomes" id="UP000240418">
    <property type="component" value="Unassembled WGS sequence"/>
</dbReference>
<accession>A0A2P8FHP8</accession>
<reference evidence="8 9" key="1">
    <citation type="submission" date="2018-03" db="EMBL/GenBank/DDBJ databases">
        <title>Genomic Encyclopedia of Archaeal and Bacterial Type Strains, Phase II (KMG-II): from individual species to whole genera.</title>
        <authorList>
            <person name="Goeker M."/>
        </authorList>
    </citation>
    <scope>NUCLEOTIDE SEQUENCE [LARGE SCALE GENOMIC DNA]</scope>
    <source>
        <strain evidence="8 9">DSM 100673</strain>
    </source>
</reference>
<dbReference type="AlphaFoldDB" id="A0A2P8FHP8"/>
<dbReference type="InterPro" id="IPR037944">
    <property type="entry name" value="PRX5-like"/>
</dbReference>
<keyword evidence="9" id="KW-1185">Reference proteome</keyword>
<comment type="function">
    <text evidence="6">Thiol-specific peroxidase that catalyzes the reduction of hydrogen peroxide and organic hydroperoxides to water and alcohols, respectively. Plays a role in cell protection against oxidative stress by detoxifying peroxides.</text>
</comment>
<evidence type="ECO:0000256" key="6">
    <source>
        <dbReference type="RuleBase" id="RU366011"/>
    </source>
</evidence>
<gene>
    <name evidence="8" type="ORF">CLV88_102373</name>
</gene>
<dbReference type="PANTHER" id="PTHR10430:SF16">
    <property type="entry name" value="PEROXIREDOXIN-5, MITOCHONDRIAL"/>
    <property type="match status" value="1"/>
</dbReference>
<dbReference type="GO" id="GO:0034599">
    <property type="term" value="P:cellular response to oxidative stress"/>
    <property type="evidence" value="ECO:0007669"/>
    <property type="project" value="InterPro"/>
</dbReference>
<dbReference type="PANTHER" id="PTHR10430">
    <property type="entry name" value="PEROXIREDOXIN"/>
    <property type="match status" value="1"/>
</dbReference>
<dbReference type="OrthoDB" id="9800621at2"/>
<dbReference type="PROSITE" id="PS51352">
    <property type="entry name" value="THIOREDOXIN_2"/>
    <property type="match status" value="1"/>
</dbReference>
<evidence type="ECO:0000313" key="9">
    <source>
        <dbReference type="Proteomes" id="UP000240418"/>
    </source>
</evidence>
<keyword evidence="2 6" id="KW-0049">Antioxidant</keyword>
<dbReference type="SUPFAM" id="SSF52833">
    <property type="entry name" value="Thioredoxin-like"/>
    <property type="match status" value="1"/>
</dbReference>
<dbReference type="EMBL" id="PYGJ01000002">
    <property type="protein sequence ID" value="PSL21253.1"/>
    <property type="molecule type" value="Genomic_DNA"/>
</dbReference>
<keyword evidence="1 6" id="KW-0575">Peroxidase</keyword>
<evidence type="ECO:0000313" key="8">
    <source>
        <dbReference type="EMBL" id="PSL21253.1"/>
    </source>
</evidence>
<feature type="active site" description="Cysteine sulfenic acid (-SOH) intermediate" evidence="5">
    <location>
        <position position="49"/>
    </location>
</feature>
<evidence type="ECO:0000256" key="1">
    <source>
        <dbReference type="ARBA" id="ARBA00022559"/>
    </source>
</evidence>
<dbReference type="CDD" id="cd03013">
    <property type="entry name" value="PRX5_like"/>
    <property type="match status" value="1"/>
</dbReference>